<evidence type="ECO:0000313" key="6">
    <source>
        <dbReference type="EMBL" id="QBF45289.1"/>
    </source>
</evidence>
<keyword evidence="2" id="KW-0328">Glycosyltransferase</keyword>
<dbReference type="Gene3D" id="3.40.50.2000">
    <property type="entry name" value="Glycogen Phosphorylase B"/>
    <property type="match status" value="4"/>
</dbReference>
<dbReference type="EMBL" id="CP036164">
    <property type="protein sequence ID" value="QBF45289.1"/>
    <property type="molecule type" value="Genomic_DNA"/>
</dbReference>
<evidence type="ECO:0000256" key="1">
    <source>
        <dbReference type="ARBA" id="ARBA00021292"/>
    </source>
</evidence>
<dbReference type="GO" id="GO:0016757">
    <property type="term" value="F:glycosyltransferase activity"/>
    <property type="evidence" value="ECO:0007669"/>
    <property type="project" value="UniProtKB-KW"/>
</dbReference>
<sequence>MMSVCGGKSIRPVRVAILDHTAELGGVELALVRQMDALAERDDVQVRVLLFADGPLVGRLRERGHEVEVLPIDEALGTTTRHEAAGLRTALTSVVGAVPFVRRLANRLREMDVDVVHTTTLKADLLGVPAARLAGLPLVWHVRDRIAPDYLPSPLVHLMRSVARTAPQRVIANSRATAATLPGARGLTVAYPGLAPEQIASSPRPQPDRRIVGIIGRISPTKGQLEFVRAAGRIAQRHPDVTFRIIGSPMFGQEEHEQEIRREIEQLGLGTRVELPGFSAHPSAELDRMTLAVHASPVPEPYGQVVAEAMARGVPVIATDAGGVPEIVLGGAEPVGWLVPPRDVDALATAMDTALSDLDESERRGRAGWERARTALGIGPSMDTLTRVWREAAGLTRPRVAIAHDYLTQRGGAERVVLEMARAFPGATIHTTLYDPAATFPEFRDHDIRVSPLNRVGPLRRNHRAALPFLPFASSRLRIDADLVIASSSGWAHGFPTTGRKLVYCHAPARWLYQSERYLGSDPRRSPVGLALLALRAPLRAWDQRAARTGDAYLANSNVVRERIRDAYGTDAEVLPPPFAVDTAGEREPVPEAADWTDGFHLVVSRLMPYKNVDVVIEAFAGLPERLLVIGAGPLLDQLRTSAPDNVRIATNLSDAQMRWAYEHAVALVAASHEDFGLTPLEAGAFGKPTLALRAGGYLDTIAEGVNGTFFDEPTAEAIRRAVIATRESTWDSEAVRAHVDAFSPERFAERLQKAVTQLSQ</sequence>
<evidence type="ECO:0000256" key="2">
    <source>
        <dbReference type="ARBA" id="ARBA00022676"/>
    </source>
</evidence>
<dbReference type="Pfam" id="PF13439">
    <property type="entry name" value="Glyco_transf_4"/>
    <property type="match status" value="2"/>
</dbReference>
<proteinExistence type="predicted"/>
<gene>
    <name evidence="6" type="ORF">EXU32_02800</name>
</gene>
<feature type="domain" description="Glycosyltransferase subfamily 4-like N-terminal" evidence="5">
    <location>
        <begin position="411"/>
        <end position="578"/>
    </location>
</feature>
<accession>A0A4P6MQS4</accession>
<dbReference type="OrthoDB" id="9801573at2"/>
<protein>
    <recommendedName>
        <fullName evidence="1">D-inositol 3-phosphate glycosyltransferase</fullName>
    </recommendedName>
</protein>
<keyword evidence="7" id="KW-1185">Reference proteome</keyword>
<dbReference type="AlphaFoldDB" id="A0A4P6MQS4"/>
<name>A0A4P6MQS4_9MICO</name>
<keyword evidence="3 6" id="KW-0808">Transferase</keyword>
<dbReference type="InterPro" id="IPR001296">
    <property type="entry name" value="Glyco_trans_1"/>
</dbReference>
<feature type="domain" description="Glycosyl transferase family 1" evidence="4">
    <location>
        <begin position="597"/>
        <end position="724"/>
    </location>
</feature>
<evidence type="ECO:0000313" key="7">
    <source>
        <dbReference type="Proteomes" id="UP000290408"/>
    </source>
</evidence>
<dbReference type="KEGG" id="jli:EXU32_02800"/>
<dbReference type="InterPro" id="IPR050194">
    <property type="entry name" value="Glycosyltransferase_grp1"/>
</dbReference>
<dbReference type="Pfam" id="PF00534">
    <property type="entry name" value="Glycos_transf_1"/>
    <property type="match status" value="2"/>
</dbReference>
<dbReference type="PANTHER" id="PTHR45947:SF3">
    <property type="entry name" value="SULFOQUINOVOSYL TRANSFERASE SQD2"/>
    <property type="match status" value="1"/>
</dbReference>
<dbReference type="PANTHER" id="PTHR45947">
    <property type="entry name" value="SULFOQUINOVOSYL TRANSFERASE SQD2"/>
    <property type="match status" value="1"/>
</dbReference>
<organism evidence="6 7">
    <name type="scientific">Janibacter limosus</name>
    <dbReference type="NCBI Taxonomy" id="53458"/>
    <lineage>
        <taxon>Bacteria</taxon>
        <taxon>Bacillati</taxon>
        <taxon>Actinomycetota</taxon>
        <taxon>Actinomycetes</taxon>
        <taxon>Micrococcales</taxon>
        <taxon>Intrasporangiaceae</taxon>
        <taxon>Janibacter</taxon>
    </lineage>
</organism>
<dbReference type="Proteomes" id="UP000290408">
    <property type="component" value="Chromosome"/>
</dbReference>
<reference evidence="6 7" key="1">
    <citation type="submission" date="2019-02" db="EMBL/GenBank/DDBJ databases">
        <title>Genomic data mining of an Antarctic deep-sea actinobacterium, Janibacterlimosus P3-3-X1.</title>
        <authorList>
            <person name="Liao L."/>
            <person name="Chen B."/>
        </authorList>
    </citation>
    <scope>NUCLEOTIDE SEQUENCE [LARGE SCALE GENOMIC DNA]</scope>
    <source>
        <strain evidence="6 7">P3-3-X1</strain>
    </source>
</reference>
<dbReference type="GO" id="GO:1901137">
    <property type="term" value="P:carbohydrate derivative biosynthetic process"/>
    <property type="evidence" value="ECO:0007669"/>
    <property type="project" value="UniProtKB-ARBA"/>
</dbReference>
<dbReference type="SUPFAM" id="SSF53756">
    <property type="entry name" value="UDP-Glycosyltransferase/glycogen phosphorylase"/>
    <property type="match status" value="2"/>
</dbReference>
<evidence type="ECO:0000256" key="3">
    <source>
        <dbReference type="ARBA" id="ARBA00022679"/>
    </source>
</evidence>
<feature type="domain" description="Glycosyl transferase family 1" evidence="4">
    <location>
        <begin position="204"/>
        <end position="368"/>
    </location>
</feature>
<dbReference type="InterPro" id="IPR028098">
    <property type="entry name" value="Glyco_trans_4-like_N"/>
</dbReference>
<evidence type="ECO:0000259" key="5">
    <source>
        <dbReference type="Pfam" id="PF13439"/>
    </source>
</evidence>
<evidence type="ECO:0000259" key="4">
    <source>
        <dbReference type="Pfam" id="PF00534"/>
    </source>
</evidence>
<feature type="domain" description="Glycosyltransferase subfamily 4-like N-terminal" evidence="5">
    <location>
        <begin position="56"/>
        <end position="186"/>
    </location>
</feature>